<evidence type="ECO:0000256" key="2">
    <source>
        <dbReference type="ARBA" id="ARBA00006275"/>
    </source>
</evidence>
<keyword evidence="4" id="KW-0472">Membrane</keyword>
<evidence type="ECO:0000313" key="8">
    <source>
        <dbReference type="EMBL" id="GGD60287.1"/>
    </source>
</evidence>
<dbReference type="AlphaFoldDB" id="A0A917DQU4"/>
<evidence type="ECO:0000259" key="6">
    <source>
        <dbReference type="Pfam" id="PF07980"/>
    </source>
</evidence>
<comment type="similarity">
    <text evidence="2">Belongs to the SusD family.</text>
</comment>
<dbReference type="GO" id="GO:0009279">
    <property type="term" value="C:cell outer membrane"/>
    <property type="evidence" value="ECO:0007669"/>
    <property type="project" value="UniProtKB-SubCell"/>
</dbReference>
<keyword evidence="3" id="KW-0732">Signal</keyword>
<evidence type="ECO:0000256" key="1">
    <source>
        <dbReference type="ARBA" id="ARBA00004442"/>
    </source>
</evidence>
<keyword evidence="5" id="KW-0998">Cell outer membrane</keyword>
<evidence type="ECO:0000256" key="3">
    <source>
        <dbReference type="ARBA" id="ARBA00022729"/>
    </source>
</evidence>
<reference evidence="8" key="2">
    <citation type="submission" date="2020-09" db="EMBL/GenBank/DDBJ databases">
        <authorList>
            <person name="Sun Q."/>
            <person name="Zhou Y."/>
        </authorList>
    </citation>
    <scope>NUCLEOTIDE SEQUENCE</scope>
    <source>
        <strain evidence="8">CGMCC 1.15958</strain>
    </source>
</reference>
<reference evidence="8" key="1">
    <citation type="journal article" date="2014" name="Int. J. Syst. Evol. Microbiol.">
        <title>Complete genome sequence of Corynebacterium casei LMG S-19264T (=DSM 44701T), isolated from a smear-ripened cheese.</title>
        <authorList>
            <consortium name="US DOE Joint Genome Institute (JGI-PGF)"/>
            <person name="Walter F."/>
            <person name="Albersmeier A."/>
            <person name="Kalinowski J."/>
            <person name="Ruckert C."/>
        </authorList>
    </citation>
    <scope>NUCLEOTIDE SEQUENCE</scope>
    <source>
        <strain evidence="8">CGMCC 1.15958</strain>
    </source>
</reference>
<dbReference type="InterPro" id="IPR033985">
    <property type="entry name" value="SusD-like_N"/>
</dbReference>
<dbReference type="Pfam" id="PF07980">
    <property type="entry name" value="SusD_RagB"/>
    <property type="match status" value="1"/>
</dbReference>
<evidence type="ECO:0000256" key="5">
    <source>
        <dbReference type="ARBA" id="ARBA00023237"/>
    </source>
</evidence>
<gene>
    <name evidence="8" type="ORF">GCM10011514_25320</name>
</gene>
<comment type="subcellular location">
    <subcellularLocation>
        <location evidence="1">Cell outer membrane</location>
    </subcellularLocation>
</comment>
<dbReference type="Pfam" id="PF14322">
    <property type="entry name" value="SusD-like_3"/>
    <property type="match status" value="1"/>
</dbReference>
<dbReference type="Proteomes" id="UP000609064">
    <property type="component" value="Unassembled WGS sequence"/>
</dbReference>
<dbReference type="SUPFAM" id="SSF48452">
    <property type="entry name" value="TPR-like"/>
    <property type="match status" value="1"/>
</dbReference>
<dbReference type="InterPro" id="IPR011990">
    <property type="entry name" value="TPR-like_helical_dom_sf"/>
</dbReference>
<comment type="caution">
    <text evidence="8">The sequence shown here is derived from an EMBL/GenBank/DDBJ whole genome shotgun (WGS) entry which is preliminary data.</text>
</comment>
<proteinExistence type="inferred from homology"/>
<feature type="domain" description="RagB/SusD" evidence="6">
    <location>
        <begin position="410"/>
        <end position="551"/>
    </location>
</feature>
<evidence type="ECO:0008006" key="10">
    <source>
        <dbReference type="Google" id="ProtNLM"/>
    </source>
</evidence>
<evidence type="ECO:0000313" key="9">
    <source>
        <dbReference type="Proteomes" id="UP000609064"/>
    </source>
</evidence>
<keyword evidence="9" id="KW-1185">Reference proteome</keyword>
<dbReference type="Gene3D" id="1.25.40.390">
    <property type="match status" value="1"/>
</dbReference>
<dbReference type="EMBL" id="BMKK01000005">
    <property type="protein sequence ID" value="GGD60287.1"/>
    <property type="molecule type" value="Genomic_DNA"/>
</dbReference>
<protein>
    <recommendedName>
        <fullName evidence="10">RagB/SusD family nutrient uptake outer membrane protein</fullName>
    </recommendedName>
</protein>
<evidence type="ECO:0000259" key="7">
    <source>
        <dbReference type="Pfam" id="PF14322"/>
    </source>
</evidence>
<dbReference type="InterPro" id="IPR012944">
    <property type="entry name" value="SusD_RagB_dom"/>
</dbReference>
<organism evidence="8 9">
    <name type="scientific">Emticicia aquatilis</name>
    <dbReference type="NCBI Taxonomy" id="1537369"/>
    <lineage>
        <taxon>Bacteria</taxon>
        <taxon>Pseudomonadati</taxon>
        <taxon>Bacteroidota</taxon>
        <taxon>Cytophagia</taxon>
        <taxon>Cytophagales</taxon>
        <taxon>Leadbetterellaceae</taxon>
        <taxon>Emticicia</taxon>
    </lineage>
</organism>
<name>A0A917DQU4_9BACT</name>
<accession>A0A917DQU4</accession>
<dbReference type="PROSITE" id="PS51257">
    <property type="entry name" value="PROKAR_LIPOPROTEIN"/>
    <property type="match status" value="1"/>
</dbReference>
<feature type="domain" description="SusD-like N-terminal" evidence="7">
    <location>
        <begin position="95"/>
        <end position="236"/>
    </location>
</feature>
<sequence length="551" mass="62434">MFHSKFSQNLKFNTQMKNIFKNSFALLIALLVFGCHKIEVPVNTQLTPDIFPQTAAQFVQASGPPYAALRGNFSLDYWFIQTLTTDEAILPARGGNWYDNRGYIDMHYHSWTKDHGATGSCWNWLSTVIGTTNQALSILETTIPESTTTKSQNLSELKMVRAFAYFMMMDLYGNVPIYDKYGDFTPKANSTRAEVFKFVESEIKAAIPNLSSDVNVATYGRFTKWGAYALLAKMYLNAEVYTGTAMNKECIDACDAVINSAKFGVESSANYLKMFYPDNGPQMKEFIFAIPYDPAATAMSGTNGFMYHSRYDVPRSMRTRYNLPFTPSAPRSTLPEFYAYFNDPNDIRNQQWLTGKQFLADGKTPLTVTTTKKGYDQFYTGADGNASVTYQVELTPEIKLRQDVTTFDLGNDEIAWNMGYRNIKFYPDATSTSRNQNNDIPVFRYSDIILMKAEATLRSGGSAQTATSLVNQVRSNRTTSAALTNVTLEDIYQERSREFTMETWHRNDMIRFGKYENSWGFKKDTDKNKRIFPIPTGALVLNPALKQNPGY</sequence>
<evidence type="ECO:0000256" key="4">
    <source>
        <dbReference type="ARBA" id="ARBA00023136"/>
    </source>
</evidence>